<comment type="caution">
    <text evidence="3">The sequence shown here is derived from an EMBL/GenBank/DDBJ whole genome shotgun (WGS) entry which is preliminary data.</text>
</comment>
<protein>
    <submittedName>
        <fullName evidence="3">Uncharacterized protein</fullName>
    </submittedName>
</protein>
<evidence type="ECO:0000313" key="3">
    <source>
        <dbReference type="EMBL" id="GCD76768.1"/>
    </source>
</evidence>
<sequence>MSSKELFERVSLGLERDEYAKLYDEIKQHGIERALLKYSNEPVFKEAAQQCFARIKYAKKFEFLLKSYPGWLLPAGLPLQQASHHHTAAFKAKLSEAYKTAIDLTGGLGMDTIALARAASKTIYLERNKSIFDYNDFNFSKYLPHVERYNLDAFDWLKNLLPSNEKTLIYADPARRTASGKKTFHPADYEPNPSALRKSLENLEVDFLLKVSPVADLDFLSRYIGAPAKVYLLAVEDELKEVLLLYASHASPPLLEIWKCDDTSHLLFFSDKLTHHNKVLTTAKPEDLIYIPHAALVKSGGDKALAADFKLKTFHPEARIYTSSQLTKVPGWRVYRTLRFSKSLSELQVSEAMVITGKFPDRPESIRKKHKIEESNTHALIATKTEKNENLWILAEKL</sequence>
<dbReference type="RefSeq" id="WP_124396845.1">
    <property type="nucleotide sequence ID" value="NZ_BHZE01000002.1"/>
</dbReference>
<reference evidence="3 4" key="1">
    <citation type="submission" date="2018-11" db="EMBL/GenBank/DDBJ databases">
        <title>Schleiferia aggregans sp. nov., a moderately thermophilic heterotrophic bacterium isolated from microbial mats at a terrestrial hot spring.</title>
        <authorList>
            <person name="Iino T."/>
            <person name="Ohkuma M."/>
            <person name="Haruta S."/>
        </authorList>
    </citation>
    <scope>NUCLEOTIDE SEQUENCE [LARGE SCALE GENOMIC DNA]</scope>
    <source>
        <strain evidence="3 4">LA</strain>
    </source>
</reference>
<dbReference type="Proteomes" id="UP000286715">
    <property type="component" value="Unassembled WGS sequence"/>
</dbReference>
<feature type="domain" description="PG-1098 ferredoxin-like" evidence="2">
    <location>
        <begin position="289"/>
        <end position="327"/>
    </location>
</feature>
<evidence type="ECO:0000313" key="4">
    <source>
        <dbReference type="Proteomes" id="UP000286715"/>
    </source>
</evidence>
<dbReference type="EMBL" id="BHZE01000002">
    <property type="protein sequence ID" value="GCD76768.1"/>
    <property type="molecule type" value="Genomic_DNA"/>
</dbReference>
<feature type="domain" description="THUMP-like" evidence="1">
    <location>
        <begin position="341"/>
        <end position="397"/>
    </location>
</feature>
<name>A0A401XIE3_9FLAO</name>
<dbReference type="OrthoDB" id="1000417at2"/>
<accession>A0A401XIE3</accession>
<dbReference type="InterPro" id="IPR029063">
    <property type="entry name" value="SAM-dependent_MTases_sf"/>
</dbReference>
<dbReference type="Pfam" id="PF22013">
    <property type="entry name" value="PG_1098_Fer"/>
    <property type="match status" value="1"/>
</dbReference>
<dbReference type="InterPro" id="IPR054168">
    <property type="entry name" value="PG_1098_Fer"/>
</dbReference>
<dbReference type="Pfam" id="PF18096">
    <property type="entry name" value="Thump_like"/>
    <property type="match status" value="1"/>
</dbReference>
<proteinExistence type="predicted"/>
<dbReference type="AlphaFoldDB" id="A0A401XIE3"/>
<dbReference type="Gene3D" id="3.40.50.150">
    <property type="entry name" value="Vaccinia Virus protein VP39"/>
    <property type="match status" value="1"/>
</dbReference>
<evidence type="ECO:0000259" key="1">
    <source>
        <dbReference type="Pfam" id="PF18096"/>
    </source>
</evidence>
<gene>
    <name evidence="3" type="ORF">JCM31826_02500</name>
</gene>
<dbReference type="InterPro" id="IPR041497">
    <property type="entry name" value="Thump-like"/>
</dbReference>
<organism evidence="3 4">
    <name type="scientific">Thermaurantimonas aggregans</name>
    <dbReference type="NCBI Taxonomy" id="2173829"/>
    <lineage>
        <taxon>Bacteria</taxon>
        <taxon>Pseudomonadati</taxon>
        <taxon>Bacteroidota</taxon>
        <taxon>Flavobacteriia</taxon>
        <taxon>Flavobacteriales</taxon>
        <taxon>Schleiferiaceae</taxon>
        <taxon>Thermaurantimonas</taxon>
    </lineage>
</organism>
<keyword evidence="4" id="KW-1185">Reference proteome</keyword>
<dbReference type="SUPFAM" id="SSF53335">
    <property type="entry name" value="S-adenosyl-L-methionine-dependent methyltransferases"/>
    <property type="match status" value="1"/>
</dbReference>
<evidence type="ECO:0000259" key="2">
    <source>
        <dbReference type="Pfam" id="PF22013"/>
    </source>
</evidence>